<name>A0ABQ5FBI2_9ASTR</name>
<keyword evidence="2" id="KW-1185">Reference proteome</keyword>
<evidence type="ECO:0000313" key="2">
    <source>
        <dbReference type="Proteomes" id="UP001151760"/>
    </source>
</evidence>
<gene>
    <name evidence="1" type="ORF">Tco_1003635</name>
</gene>
<sequence>MSTSATHNTIMEAGGKDRAPILVVTYPEALPDGDNLGRKVETKLETYSFVNENIKKKTDVEAEAGENINKQDVETNLYWAFGKFTSWNGKEIARALSPPAKFETKTINDAEDTPRDKEIDKLMTLISTSFKRICNPTNKNLKTSSNTRNKNVESTLRIRHTSREFRSAKKVKDSSYHKDKMLLCKQEEAWVQLTSEAQEWVHDSDEETIDQDLEAHYLYMAKIQEVIPVADEGTRLIFDKEPLE</sequence>
<comment type="caution">
    <text evidence="1">The sequence shown here is derived from an EMBL/GenBank/DDBJ whole genome shotgun (WGS) entry which is preliminary data.</text>
</comment>
<dbReference type="EMBL" id="BQNB010017168">
    <property type="protein sequence ID" value="GJT60102.1"/>
    <property type="molecule type" value="Genomic_DNA"/>
</dbReference>
<protein>
    <submittedName>
        <fullName evidence="1">Uncharacterized protein</fullName>
    </submittedName>
</protein>
<reference evidence="1" key="2">
    <citation type="submission" date="2022-01" db="EMBL/GenBank/DDBJ databases">
        <authorList>
            <person name="Yamashiro T."/>
            <person name="Shiraishi A."/>
            <person name="Satake H."/>
            <person name="Nakayama K."/>
        </authorList>
    </citation>
    <scope>NUCLEOTIDE SEQUENCE</scope>
</reference>
<proteinExistence type="predicted"/>
<evidence type="ECO:0000313" key="1">
    <source>
        <dbReference type="EMBL" id="GJT60102.1"/>
    </source>
</evidence>
<organism evidence="1 2">
    <name type="scientific">Tanacetum coccineum</name>
    <dbReference type="NCBI Taxonomy" id="301880"/>
    <lineage>
        <taxon>Eukaryota</taxon>
        <taxon>Viridiplantae</taxon>
        <taxon>Streptophyta</taxon>
        <taxon>Embryophyta</taxon>
        <taxon>Tracheophyta</taxon>
        <taxon>Spermatophyta</taxon>
        <taxon>Magnoliopsida</taxon>
        <taxon>eudicotyledons</taxon>
        <taxon>Gunneridae</taxon>
        <taxon>Pentapetalae</taxon>
        <taxon>asterids</taxon>
        <taxon>campanulids</taxon>
        <taxon>Asterales</taxon>
        <taxon>Asteraceae</taxon>
        <taxon>Asteroideae</taxon>
        <taxon>Anthemideae</taxon>
        <taxon>Anthemidinae</taxon>
        <taxon>Tanacetum</taxon>
    </lineage>
</organism>
<accession>A0ABQ5FBI2</accession>
<dbReference type="Proteomes" id="UP001151760">
    <property type="component" value="Unassembled WGS sequence"/>
</dbReference>
<reference evidence="1" key="1">
    <citation type="journal article" date="2022" name="Int. J. Mol. Sci.">
        <title>Draft Genome of Tanacetum Coccineum: Genomic Comparison of Closely Related Tanacetum-Family Plants.</title>
        <authorList>
            <person name="Yamashiro T."/>
            <person name="Shiraishi A."/>
            <person name="Nakayama K."/>
            <person name="Satake H."/>
        </authorList>
    </citation>
    <scope>NUCLEOTIDE SEQUENCE</scope>
</reference>